<dbReference type="PANTHER" id="PTHR43221">
    <property type="entry name" value="PROTEASE HTPX"/>
    <property type="match status" value="1"/>
</dbReference>
<keyword evidence="7" id="KW-0862">Zinc</keyword>
<keyword evidence="2" id="KW-1003">Cell membrane</keyword>
<keyword evidence="9" id="KW-0482">Metalloprotease</keyword>
<evidence type="ECO:0000256" key="11">
    <source>
        <dbReference type="SAM" id="Phobius"/>
    </source>
</evidence>
<name>A0ABU9MYX3_9GAMM</name>
<comment type="cofactor">
    <cofactor evidence="1">
        <name>Zn(2+)</name>
        <dbReference type="ChEBI" id="CHEBI:29105"/>
    </cofactor>
</comment>
<evidence type="ECO:0000256" key="1">
    <source>
        <dbReference type="ARBA" id="ARBA00001947"/>
    </source>
</evidence>
<evidence type="ECO:0000259" key="12">
    <source>
        <dbReference type="Pfam" id="PF01435"/>
    </source>
</evidence>
<dbReference type="Proteomes" id="UP001447008">
    <property type="component" value="Unassembled WGS sequence"/>
</dbReference>
<keyword evidence="10 11" id="KW-0472">Membrane</keyword>
<feature type="transmembrane region" description="Helical" evidence="11">
    <location>
        <begin position="16"/>
        <end position="45"/>
    </location>
</feature>
<evidence type="ECO:0000256" key="3">
    <source>
        <dbReference type="ARBA" id="ARBA00022670"/>
    </source>
</evidence>
<evidence type="ECO:0000256" key="5">
    <source>
        <dbReference type="ARBA" id="ARBA00022723"/>
    </source>
</evidence>
<evidence type="ECO:0000256" key="10">
    <source>
        <dbReference type="ARBA" id="ARBA00023136"/>
    </source>
</evidence>
<evidence type="ECO:0000256" key="4">
    <source>
        <dbReference type="ARBA" id="ARBA00022692"/>
    </source>
</evidence>
<dbReference type="InterPro" id="IPR029024">
    <property type="entry name" value="TerB-like"/>
</dbReference>
<dbReference type="Pfam" id="PF01435">
    <property type="entry name" value="Peptidase_M48"/>
    <property type="match status" value="1"/>
</dbReference>
<keyword evidence="4 11" id="KW-0812">Transmembrane</keyword>
<dbReference type="RefSeq" id="WP_342679235.1">
    <property type="nucleotide sequence ID" value="NZ_JBCGCU010000013.1"/>
</dbReference>
<evidence type="ECO:0000256" key="2">
    <source>
        <dbReference type="ARBA" id="ARBA00022475"/>
    </source>
</evidence>
<evidence type="ECO:0000313" key="14">
    <source>
        <dbReference type="Proteomes" id="UP001447008"/>
    </source>
</evidence>
<dbReference type="CDD" id="cd07340">
    <property type="entry name" value="M48B_Htpx_like"/>
    <property type="match status" value="1"/>
</dbReference>
<comment type="caution">
    <text evidence="13">The sequence shown here is derived from an EMBL/GenBank/DDBJ whole genome shotgun (WGS) entry which is preliminary data.</text>
</comment>
<evidence type="ECO:0000313" key="13">
    <source>
        <dbReference type="EMBL" id="MEM0516056.1"/>
    </source>
</evidence>
<dbReference type="EMBL" id="JBCGCU010000013">
    <property type="protein sequence ID" value="MEM0516056.1"/>
    <property type="molecule type" value="Genomic_DNA"/>
</dbReference>
<keyword evidence="8 11" id="KW-1133">Transmembrane helix</keyword>
<dbReference type="InterPro" id="IPR050083">
    <property type="entry name" value="HtpX_protease"/>
</dbReference>
<evidence type="ECO:0000256" key="9">
    <source>
        <dbReference type="ARBA" id="ARBA00023049"/>
    </source>
</evidence>
<feature type="domain" description="Peptidase M48" evidence="12">
    <location>
        <begin position="114"/>
        <end position="333"/>
    </location>
</feature>
<dbReference type="PANTHER" id="PTHR43221:SF2">
    <property type="entry name" value="PROTEASE HTPX HOMOLOG"/>
    <property type="match status" value="1"/>
</dbReference>
<feature type="transmembrane region" description="Helical" evidence="11">
    <location>
        <begin position="65"/>
        <end position="86"/>
    </location>
</feature>
<accession>A0ABU9MYX3</accession>
<keyword evidence="5" id="KW-0479">Metal-binding</keyword>
<proteinExistence type="predicted"/>
<evidence type="ECO:0000256" key="7">
    <source>
        <dbReference type="ARBA" id="ARBA00022833"/>
    </source>
</evidence>
<feature type="transmembrane region" description="Helical" evidence="11">
    <location>
        <begin position="228"/>
        <end position="246"/>
    </location>
</feature>
<reference evidence="13 14" key="1">
    <citation type="submission" date="2024-03" db="EMBL/GenBank/DDBJ databases">
        <title>Pseudoalteromonas qingdaonensis sp. nov., isolated from the intestines of marine benthic organisms.</title>
        <authorList>
            <person name="Lin X."/>
            <person name="Fang S."/>
            <person name="Hu X."/>
        </authorList>
    </citation>
    <scope>NUCLEOTIDE SEQUENCE [LARGE SCALE GENOMIC DNA]</scope>
    <source>
        <strain evidence="13 14">YIC-827</strain>
    </source>
</reference>
<keyword evidence="3" id="KW-0645">Protease</keyword>
<organism evidence="13 14">
    <name type="scientific">Pseudoalteromonas qingdaonensis</name>
    <dbReference type="NCBI Taxonomy" id="3131913"/>
    <lineage>
        <taxon>Bacteria</taxon>
        <taxon>Pseudomonadati</taxon>
        <taxon>Pseudomonadota</taxon>
        <taxon>Gammaproteobacteria</taxon>
        <taxon>Alteromonadales</taxon>
        <taxon>Pseudoalteromonadaceae</taxon>
        <taxon>Pseudoalteromonas</taxon>
    </lineage>
</organism>
<evidence type="ECO:0000256" key="8">
    <source>
        <dbReference type="ARBA" id="ARBA00022989"/>
    </source>
</evidence>
<gene>
    <name evidence="13" type="ORF">WCN91_11630</name>
</gene>
<sequence>MQNFFEHQRQARRKTWLLVTLFVLAVTLLIALAHWPLLWLMRVFATDPYTFFNYGLQPLDNGGRIHLGVTLTIGSVIMVAVLYKYFQLRRGGHIIAQQLGGEQVQSNSYDPLHRQLLNVVEEVAIAARMPVPGVYVLERQPSINAFAAGYHRQDSVIAVTQGALQQLSREQLQAVVAHEFSHIRHGDVRLNVRMTALLFGITFIGQAGENLIYSAMNASRRHAQKGDGAGFGAIVGLILTLFGWLGTQLGDAIKALVCRQREYLADAGAAELTRAPYDLAQALLVIAESPRKNTLRQNNAHLYSHLFFSDALSPWLSWLSTHPPLSKRIKALDPSWRGVLTKRPRGHAHATVHGAMMAAHEQSQFQVERHQNNSLNQIKLEGIDANLGYLAHEPVDAQWLVMLLCLHQDWQQRQAQLRQIVALPYVDAFKFDQAETSLSALGLSKKLMLLEVAIGALRCLPPHGQREFLAKLKNIVVVDGSLDLHAWSFYELSAHALSEASTGAIGGLNKKLIGTACEQLLNALASFGHSDEQQQATALKAASEALQLPMRYYGDAQCQITRLQRALSIVKALPQAKKQALVQACQLCISHDGDINEAEQVILYTLAACLNVDSELVSRLPG</sequence>
<dbReference type="InterPro" id="IPR001915">
    <property type="entry name" value="Peptidase_M48"/>
</dbReference>
<keyword evidence="14" id="KW-1185">Reference proteome</keyword>
<keyword evidence="6" id="KW-0378">Hydrolase</keyword>
<protein>
    <submittedName>
        <fullName evidence="13">M48 family metallopeptidase</fullName>
    </submittedName>
</protein>
<dbReference type="Gene3D" id="3.30.2010.10">
    <property type="entry name" value="Metalloproteases ('zincins'), catalytic domain"/>
    <property type="match status" value="1"/>
</dbReference>
<evidence type="ECO:0000256" key="6">
    <source>
        <dbReference type="ARBA" id="ARBA00022801"/>
    </source>
</evidence>
<dbReference type="SUPFAM" id="SSF158682">
    <property type="entry name" value="TerB-like"/>
    <property type="match status" value="1"/>
</dbReference>